<dbReference type="PANTHER" id="PTHR37693:SF1">
    <property type="entry name" value="INTEGRAL MEMBRANE PROTEIN"/>
    <property type="match status" value="1"/>
</dbReference>
<evidence type="ECO:0000256" key="3">
    <source>
        <dbReference type="ARBA" id="ARBA00022692"/>
    </source>
</evidence>
<sequence length="333" mass="36495">MKILRKIKWPLLVALFLFASVYYWDVLENILDEIKKLPFSALLISLALGTGFFVFEGKIIQSLANKYVPSFSYRQGLECAYYCAFYRFTTLGTGTGISEVYYLSKSGVPASKATGVGLVQYAFQKITIAVYGAVSFIAFSESLSSAIKPYAKFIAVGTLLTALVATFLISASTSKKLASLLILFLDSIAAKFEKHGAKIDEAKKSIATLQEAGSLLLKDRKRLVILLTSNVFKLTCWYLIPAMILYRSSSLSVWSLIALMAMCNMLAGVIPAPSGVGPLEFTFFLLFGKVADIGVVGSAFITYRFSSWIFPFLVGFIFIGLRKIGVRPGSSTE</sequence>
<comment type="caution">
    <text evidence="7">The sequence shown here is derived from an EMBL/GenBank/DDBJ whole genome shotgun (WGS) entry which is preliminary data.</text>
</comment>
<organism evidence="7 8">
    <name type="scientific">Andreesenia angusta</name>
    <dbReference type="NCBI Taxonomy" id="39480"/>
    <lineage>
        <taxon>Bacteria</taxon>
        <taxon>Bacillati</taxon>
        <taxon>Bacillota</taxon>
        <taxon>Tissierellia</taxon>
        <taxon>Tissierellales</taxon>
        <taxon>Gottschalkiaceae</taxon>
        <taxon>Andreesenia</taxon>
    </lineage>
</organism>
<evidence type="ECO:0000313" key="8">
    <source>
        <dbReference type="Proteomes" id="UP000180254"/>
    </source>
</evidence>
<dbReference type="Proteomes" id="UP000180254">
    <property type="component" value="Unassembled WGS sequence"/>
</dbReference>
<evidence type="ECO:0000256" key="2">
    <source>
        <dbReference type="ARBA" id="ARBA00022475"/>
    </source>
</evidence>
<comment type="catalytic activity">
    <reaction evidence="6">
        <text>L-lysyl-tRNA(Lys) + a 1,2-diacyl-sn-glycero-3-phospho-(1'-sn-glycerol) = a 1,2-diacyl-sn-glycero-3-phospho-1'-(3'-O-L-lysyl)-sn-glycerol + tRNA(Lys)</text>
        <dbReference type="Rhea" id="RHEA:10668"/>
        <dbReference type="Rhea" id="RHEA-COMP:9696"/>
        <dbReference type="Rhea" id="RHEA-COMP:9697"/>
        <dbReference type="ChEBI" id="CHEBI:64716"/>
        <dbReference type="ChEBI" id="CHEBI:75792"/>
        <dbReference type="ChEBI" id="CHEBI:78442"/>
        <dbReference type="ChEBI" id="CHEBI:78529"/>
        <dbReference type="EC" id="2.3.2.3"/>
    </reaction>
</comment>
<keyword evidence="3 6" id="KW-0812">Transmembrane</keyword>
<dbReference type="GO" id="GO:0006629">
    <property type="term" value="P:lipid metabolic process"/>
    <property type="evidence" value="ECO:0007669"/>
    <property type="project" value="UniProtKB-KW"/>
</dbReference>
<dbReference type="GO" id="GO:0005886">
    <property type="term" value="C:plasma membrane"/>
    <property type="evidence" value="ECO:0007669"/>
    <property type="project" value="UniProtKB-SubCell"/>
</dbReference>
<keyword evidence="6" id="KW-0808">Transferase</keyword>
<keyword evidence="4 6" id="KW-1133">Transmembrane helix</keyword>
<dbReference type="EC" id="2.3.2.3" evidence="6"/>
<comment type="function">
    <text evidence="6">Catalyzes the transfer of a lysyl group from L-lysyl-tRNA(Lys) to membrane-bound phosphatidylglycerol (PG), which produces lysylphosphatidylglycerol (LPG), a major component of the bacterial membrane with a positive net charge. LPG synthesis contributes to bacterial virulence as it is involved in the resistance mechanism against cationic antimicrobial peptides (CAMP) produces by the host's immune system (defensins, cathelicidins) and by the competing microorganisms.</text>
</comment>
<dbReference type="InterPro" id="IPR022791">
    <property type="entry name" value="L-PG_synthase/AglD"/>
</dbReference>
<feature type="transmembrane region" description="Helical" evidence="6">
    <location>
        <begin position="128"/>
        <end position="147"/>
    </location>
</feature>
<comment type="subcellular location">
    <subcellularLocation>
        <location evidence="1 6">Cell membrane</location>
        <topology evidence="1 6">Multi-pass membrane protein</topology>
    </subcellularLocation>
</comment>
<dbReference type="STRING" id="39480.EUAN_05020"/>
<dbReference type="AlphaFoldDB" id="A0A1S1V7Y8"/>
<proteinExistence type="inferred from homology"/>
<feature type="transmembrane region" description="Helical" evidence="6">
    <location>
        <begin position="7"/>
        <end position="25"/>
    </location>
</feature>
<dbReference type="Pfam" id="PF03706">
    <property type="entry name" value="LPG_synthase_TM"/>
    <property type="match status" value="1"/>
</dbReference>
<feature type="transmembrane region" description="Helical" evidence="6">
    <location>
        <begin position="251"/>
        <end position="270"/>
    </location>
</feature>
<feature type="transmembrane region" description="Helical" evidence="6">
    <location>
        <begin position="153"/>
        <end position="171"/>
    </location>
</feature>
<dbReference type="GO" id="GO:0046677">
    <property type="term" value="P:response to antibiotic"/>
    <property type="evidence" value="ECO:0007669"/>
    <property type="project" value="UniProtKB-KW"/>
</dbReference>
<dbReference type="RefSeq" id="WP_071061374.1">
    <property type="nucleotide sequence ID" value="NZ_MKIE01000002.1"/>
</dbReference>
<evidence type="ECO:0000256" key="5">
    <source>
        <dbReference type="ARBA" id="ARBA00023136"/>
    </source>
</evidence>
<name>A0A1S1V7Y8_9FIRM</name>
<dbReference type="OrthoDB" id="1770457at2"/>
<evidence type="ECO:0000256" key="6">
    <source>
        <dbReference type="RuleBase" id="RU363042"/>
    </source>
</evidence>
<dbReference type="GO" id="GO:0050071">
    <property type="term" value="F:phosphatidylglycerol lysyltransferase activity"/>
    <property type="evidence" value="ECO:0007669"/>
    <property type="project" value="UniProtKB-EC"/>
</dbReference>
<keyword evidence="6" id="KW-0443">Lipid metabolism</keyword>
<keyword evidence="6" id="KW-0046">Antibiotic resistance</keyword>
<evidence type="ECO:0000256" key="4">
    <source>
        <dbReference type="ARBA" id="ARBA00022989"/>
    </source>
</evidence>
<keyword evidence="2" id="KW-1003">Cell membrane</keyword>
<feature type="transmembrane region" description="Helical" evidence="6">
    <location>
        <begin position="37"/>
        <end position="55"/>
    </location>
</feature>
<reference evidence="7 8" key="1">
    <citation type="submission" date="2016-09" db="EMBL/GenBank/DDBJ databases">
        <title>Genome sequence of Eubacterium angustum.</title>
        <authorList>
            <person name="Poehlein A."/>
            <person name="Daniel R."/>
        </authorList>
    </citation>
    <scope>NUCLEOTIDE SEQUENCE [LARGE SCALE GENOMIC DNA]</scope>
    <source>
        <strain evidence="7 8">DSM 1989</strain>
    </source>
</reference>
<gene>
    <name evidence="6" type="primary">mprF</name>
    <name evidence="7" type="ORF">EUAN_05020</name>
</gene>
<comment type="similarity">
    <text evidence="6">Belongs to the LPG synthase family.</text>
</comment>
<evidence type="ECO:0000313" key="7">
    <source>
        <dbReference type="EMBL" id="OHW62718.1"/>
    </source>
</evidence>
<protein>
    <recommendedName>
        <fullName evidence="6">Phosphatidylglycerol lysyltransferase</fullName>
        <ecNumber evidence="6">2.3.2.3</ecNumber>
    </recommendedName>
    <alternativeName>
        <fullName evidence="6">Lysylphosphatidylglycerol synthase</fullName>
    </alternativeName>
</protein>
<dbReference type="PANTHER" id="PTHR37693">
    <property type="entry name" value="PHOSPHATIDYLGLYCEROL LYSYLTRANSFERASE"/>
    <property type="match status" value="1"/>
</dbReference>
<keyword evidence="5 6" id="KW-0472">Membrane</keyword>
<dbReference type="EMBL" id="MKIE01000002">
    <property type="protein sequence ID" value="OHW62718.1"/>
    <property type="molecule type" value="Genomic_DNA"/>
</dbReference>
<feature type="transmembrane region" description="Helical" evidence="6">
    <location>
        <begin position="223"/>
        <end position="245"/>
    </location>
</feature>
<evidence type="ECO:0000256" key="1">
    <source>
        <dbReference type="ARBA" id="ARBA00004651"/>
    </source>
</evidence>
<keyword evidence="8" id="KW-1185">Reference proteome</keyword>
<accession>A0A1S1V7Y8</accession>